<evidence type="ECO:0000256" key="1">
    <source>
        <dbReference type="SAM" id="Phobius"/>
    </source>
</evidence>
<keyword evidence="1" id="KW-0472">Membrane</keyword>
<dbReference type="OrthoDB" id="9255519at2"/>
<feature type="transmembrane region" description="Helical" evidence="1">
    <location>
        <begin position="329"/>
        <end position="347"/>
    </location>
</feature>
<feature type="transmembrane region" description="Helical" evidence="1">
    <location>
        <begin position="173"/>
        <end position="191"/>
    </location>
</feature>
<accession>A0A4Q5LTG6</accession>
<keyword evidence="1" id="KW-0812">Transmembrane</keyword>
<feature type="transmembrane region" description="Helical" evidence="1">
    <location>
        <begin position="86"/>
        <end position="111"/>
    </location>
</feature>
<feature type="transmembrane region" description="Helical" evidence="1">
    <location>
        <begin position="118"/>
        <end position="137"/>
    </location>
</feature>
<dbReference type="AlphaFoldDB" id="A0A4Q5LTG6"/>
<name>A0A4Q5LTG6_9BACT</name>
<feature type="transmembrane region" description="Helical" evidence="1">
    <location>
        <begin position="353"/>
        <end position="372"/>
    </location>
</feature>
<evidence type="ECO:0000313" key="2">
    <source>
        <dbReference type="EMBL" id="RYU92739.1"/>
    </source>
</evidence>
<feature type="transmembrane region" description="Helical" evidence="1">
    <location>
        <begin position="12"/>
        <end position="31"/>
    </location>
</feature>
<feature type="transmembrane region" description="Helical" evidence="1">
    <location>
        <begin position="43"/>
        <end position="66"/>
    </location>
</feature>
<dbReference type="EMBL" id="SEWF01000075">
    <property type="protein sequence ID" value="RYU92739.1"/>
    <property type="molecule type" value="Genomic_DNA"/>
</dbReference>
<keyword evidence="3" id="KW-1185">Reference proteome</keyword>
<reference evidence="2 3" key="1">
    <citation type="submission" date="2019-02" db="EMBL/GenBank/DDBJ databases">
        <title>Bacterial novel species Emticicia sp. 17J42-9 isolated from soil.</title>
        <authorList>
            <person name="Jung H.-Y."/>
        </authorList>
    </citation>
    <scope>NUCLEOTIDE SEQUENCE [LARGE SCALE GENOMIC DNA]</scope>
    <source>
        <strain evidence="2 3">17J42-9</strain>
    </source>
</reference>
<evidence type="ECO:0000313" key="3">
    <source>
        <dbReference type="Proteomes" id="UP000293162"/>
    </source>
</evidence>
<gene>
    <name evidence="2" type="ORF">EWM59_25720</name>
</gene>
<organism evidence="2 3">
    <name type="scientific">Emticicia agri</name>
    <dbReference type="NCBI Taxonomy" id="2492393"/>
    <lineage>
        <taxon>Bacteria</taxon>
        <taxon>Pseudomonadati</taxon>
        <taxon>Bacteroidota</taxon>
        <taxon>Cytophagia</taxon>
        <taxon>Cytophagales</taxon>
        <taxon>Leadbetterellaceae</taxon>
        <taxon>Emticicia</taxon>
    </lineage>
</organism>
<dbReference type="Proteomes" id="UP000293162">
    <property type="component" value="Unassembled WGS sequence"/>
</dbReference>
<feature type="transmembrane region" description="Helical" evidence="1">
    <location>
        <begin position="381"/>
        <end position="400"/>
    </location>
</feature>
<evidence type="ECO:0008006" key="4">
    <source>
        <dbReference type="Google" id="ProtNLM"/>
    </source>
</evidence>
<protein>
    <recommendedName>
        <fullName evidence="4">Glycosyltransferase RgtA/B/C/D-like domain-containing protein</fullName>
    </recommendedName>
</protein>
<feature type="transmembrane region" description="Helical" evidence="1">
    <location>
        <begin position="143"/>
        <end position="161"/>
    </location>
</feature>
<feature type="transmembrane region" description="Helical" evidence="1">
    <location>
        <begin position="303"/>
        <end position="322"/>
    </location>
</feature>
<keyword evidence="1" id="KW-1133">Transmembrane helix</keyword>
<dbReference type="RefSeq" id="WP_130024103.1">
    <property type="nucleotide sequence ID" value="NZ_SEWF01000075.1"/>
</dbReference>
<comment type="caution">
    <text evidence="2">The sequence shown here is derived from an EMBL/GenBank/DDBJ whole genome shotgun (WGS) entry which is preliminary data.</text>
</comment>
<feature type="transmembrane region" description="Helical" evidence="1">
    <location>
        <begin position="203"/>
        <end position="233"/>
    </location>
</feature>
<sequence>MINFDSEPRLYLAICNLLLVASALLSFYPLIKDSALKLRFFNSLLLTLFAITFVAFRLPVVVYNVALNPDESVFIVGAMTLAENPVYWESVDGCTSGPFSFYALTAFCEIFRQPYDYVSARIVGLGLMISNMVLNFFTLRKLFSTAIAAICIFCVVAWLSTNQHPDFVHYSSEHLPLFLISVMSYLFALSAKSDEPKKMPLFWLGFVAGMVPFAKLQAAPIAFFIVLVTYWLIYRKKQKQSAPYLAVLTLGGLFVPFLLFSAGMVFGFAEEIWVYYIQHNLSYGSRVSVLGGLVHSLGDPINVFTKIMLILGVLLIAYQFFYQKQFRPTAISLFMMAFIGSSIFAVFKPGFMFHHYLLFLVFPTAFLLGYFLNEFSGFSNIYLKGITTGVILVVVLGFTLNIQAKNMYVTAPQAARPMALSPVSKEVLKYTLPHEPLVIWGESGKYYLETKLKQGSRWSHTYWGMYNDSLQRLFKQAYVEELRTNPAPVFIDTHVNEGSFIVRKACGYETVPELKQLIDEKYSFLTEIGQQRVFVRKDRIAEISTRNQLTELKEPQAAE</sequence>
<feature type="transmembrane region" description="Helical" evidence="1">
    <location>
        <begin position="245"/>
        <end position="269"/>
    </location>
</feature>
<proteinExistence type="predicted"/>